<dbReference type="Pfam" id="PF12833">
    <property type="entry name" value="HTH_18"/>
    <property type="match status" value="1"/>
</dbReference>
<dbReference type="GO" id="GO:0043565">
    <property type="term" value="F:sequence-specific DNA binding"/>
    <property type="evidence" value="ECO:0007669"/>
    <property type="project" value="InterPro"/>
</dbReference>
<dbReference type="GO" id="GO:0003700">
    <property type="term" value="F:DNA-binding transcription factor activity"/>
    <property type="evidence" value="ECO:0007669"/>
    <property type="project" value="InterPro"/>
</dbReference>
<keyword evidence="1" id="KW-0805">Transcription regulation</keyword>
<accession>A0A9W5RZW3</accession>
<gene>
    <name evidence="7" type="ORF">BG53_05395</name>
</gene>
<dbReference type="RefSeq" id="WP_036583132.1">
    <property type="nucleotide sequence ID" value="NZ_KK082159.1"/>
</dbReference>
<keyword evidence="8" id="KW-1185">Reference proteome</keyword>
<evidence type="ECO:0000256" key="2">
    <source>
        <dbReference type="ARBA" id="ARBA00023125"/>
    </source>
</evidence>
<dbReference type="InterPro" id="IPR009057">
    <property type="entry name" value="Homeodomain-like_sf"/>
</dbReference>
<evidence type="ECO:0000259" key="6">
    <source>
        <dbReference type="PROSITE" id="PS50110"/>
    </source>
</evidence>
<dbReference type="GO" id="GO:0000160">
    <property type="term" value="P:phosphorelay signal transduction system"/>
    <property type="evidence" value="ECO:0007669"/>
    <property type="project" value="InterPro"/>
</dbReference>
<evidence type="ECO:0000313" key="8">
    <source>
        <dbReference type="Proteomes" id="UP000053750"/>
    </source>
</evidence>
<dbReference type="InterPro" id="IPR018060">
    <property type="entry name" value="HTH_AraC"/>
</dbReference>
<protein>
    <submittedName>
        <fullName evidence="7">AraC family transcriptional regulator</fullName>
    </submittedName>
</protein>
<keyword evidence="2" id="KW-0238">DNA-binding</keyword>
<feature type="modified residue" description="4-aspartylphosphate" evidence="4">
    <location>
        <position position="53"/>
    </location>
</feature>
<dbReference type="PANTHER" id="PTHR43280:SF2">
    <property type="entry name" value="HTH-TYPE TRANSCRIPTIONAL REGULATOR EXSA"/>
    <property type="match status" value="1"/>
</dbReference>
<dbReference type="PROSITE" id="PS01124">
    <property type="entry name" value="HTH_ARAC_FAMILY_2"/>
    <property type="match status" value="1"/>
</dbReference>
<dbReference type="OrthoDB" id="9788446at2"/>
<evidence type="ECO:0000259" key="5">
    <source>
        <dbReference type="PROSITE" id="PS01124"/>
    </source>
</evidence>
<dbReference type="PROSITE" id="PS50110">
    <property type="entry name" value="RESPONSE_REGULATORY"/>
    <property type="match status" value="1"/>
</dbReference>
<dbReference type="PRINTS" id="PR00032">
    <property type="entry name" value="HTHARAC"/>
</dbReference>
<organism evidence="7 8">
    <name type="scientific">Paenibacillus darwinianus</name>
    <dbReference type="NCBI Taxonomy" id="1380763"/>
    <lineage>
        <taxon>Bacteria</taxon>
        <taxon>Bacillati</taxon>
        <taxon>Bacillota</taxon>
        <taxon>Bacilli</taxon>
        <taxon>Bacillales</taxon>
        <taxon>Paenibacillaceae</taxon>
        <taxon>Paenibacillus</taxon>
    </lineage>
</organism>
<dbReference type="SMART" id="SM00448">
    <property type="entry name" value="REC"/>
    <property type="match status" value="1"/>
</dbReference>
<evidence type="ECO:0000313" key="7">
    <source>
        <dbReference type="EMBL" id="EXX86764.1"/>
    </source>
</evidence>
<evidence type="ECO:0000256" key="3">
    <source>
        <dbReference type="ARBA" id="ARBA00023163"/>
    </source>
</evidence>
<keyword evidence="4" id="KW-0597">Phosphoprotein</keyword>
<dbReference type="PANTHER" id="PTHR43280">
    <property type="entry name" value="ARAC-FAMILY TRANSCRIPTIONAL REGULATOR"/>
    <property type="match status" value="1"/>
</dbReference>
<evidence type="ECO:0000256" key="4">
    <source>
        <dbReference type="PROSITE-ProRule" id="PRU00169"/>
    </source>
</evidence>
<dbReference type="Gene3D" id="1.10.10.60">
    <property type="entry name" value="Homeodomain-like"/>
    <property type="match status" value="2"/>
</dbReference>
<dbReference type="CDD" id="cd17536">
    <property type="entry name" value="REC_YesN-like"/>
    <property type="match status" value="1"/>
</dbReference>
<dbReference type="SUPFAM" id="SSF46689">
    <property type="entry name" value="Homeodomain-like"/>
    <property type="match status" value="2"/>
</dbReference>
<sequence length="409" mass="45338">MHILVVDDERAIREGIKRTIGSAFPRIGVTTAASADEATRVLVNEPIHAVFLDIMMPGMSGLELLAQVRTTHSNMKWLVVSAHSEFAFAQEAMRLGARDYFLKPFGKDQIVKAVTALEAEWDEEQRQMSGQALLQMNLNYLREAVFRRWIQGLDLGCFDLTAIREEHERFHLLTVRLESSRELTLRNFIAENVMSEYIAMNGRGFIVSVEGDFLAGVVTLAEGVTPESFQAGAAGQLDSCLKVPYRFHMSGLLTDFYAIPQEIGKLHAGGTGGLAAVGASDAAVPIAAGYAAASASSAADAKNDVIDIALQYIKGSFRNNLSLELVASVVFLNPVYFSKLFKQKTGWGYKEYVTQLRMERAAELLAATELTVTRIGEEVGYPDVRHFTQVFRKYYDMTPSRYRADRAIN</sequence>
<dbReference type="InterPro" id="IPR018062">
    <property type="entry name" value="HTH_AraC-typ_CS"/>
</dbReference>
<dbReference type="InterPro" id="IPR001789">
    <property type="entry name" value="Sig_transdc_resp-reg_receiver"/>
</dbReference>
<comment type="caution">
    <text evidence="7">The sequence shown here is derived from an EMBL/GenBank/DDBJ whole genome shotgun (WGS) entry which is preliminary data.</text>
</comment>
<dbReference type="Pfam" id="PF00072">
    <property type="entry name" value="Response_reg"/>
    <property type="match status" value="1"/>
</dbReference>
<evidence type="ECO:0000256" key="1">
    <source>
        <dbReference type="ARBA" id="ARBA00023015"/>
    </source>
</evidence>
<feature type="domain" description="Response regulatory" evidence="6">
    <location>
        <begin position="2"/>
        <end position="118"/>
    </location>
</feature>
<dbReference type="SUPFAM" id="SSF52172">
    <property type="entry name" value="CheY-like"/>
    <property type="match status" value="1"/>
</dbReference>
<dbReference type="Gene3D" id="3.40.50.2300">
    <property type="match status" value="1"/>
</dbReference>
<dbReference type="Proteomes" id="UP000053750">
    <property type="component" value="Unassembled WGS sequence"/>
</dbReference>
<name>A0A9W5RZW3_9BACL</name>
<dbReference type="PROSITE" id="PS00041">
    <property type="entry name" value="HTH_ARAC_FAMILY_1"/>
    <property type="match status" value="1"/>
</dbReference>
<keyword evidence="3" id="KW-0804">Transcription</keyword>
<dbReference type="AlphaFoldDB" id="A0A9W5RZW3"/>
<feature type="domain" description="HTH araC/xylS-type" evidence="5">
    <location>
        <begin position="307"/>
        <end position="405"/>
    </location>
</feature>
<dbReference type="InterPro" id="IPR020449">
    <property type="entry name" value="Tscrpt_reg_AraC-type_HTH"/>
</dbReference>
<dbReference type="InterPro" id="IPR011006">
    <property type="entry name" value="CheY-like_superfamily"/>
</dbReference>
<dbReference type="SMART" id="SM00342">
    <property type="entry name" value="HTH_ARAC"/>
    <property type="match status" value="1"/>
</dbReference>
<dbReference type="EMBL" id="JFHU01000180">
    <property type="protein sequence ID" value="EXX86764.1"/>
    <property type="molecule type" value="Genomic_DNA"/>
</dbReference>
<proteinExistence type="predicted"/>
<reference evidence="7 8" key="1">
    <citation type="submission" date="2014-02" db="EMBL/GenBank/DDBJ databases">
        <title>Genome sequence of Paenibacillus darwinianus reveals adaptive mechanisms for survival in Antarctic soils.</title>
        <authorList>
            <person name="Dsouza M."/>
            <person name="Taylor M.W."/>
            <person name="Turner S.J."/>
            <person name="Aislabie J."/>
        </authorList>
    </citation>
    <scope>NUCLEOTIDE SEQUENCE [LARGE SCALE GENOMIC DNA]</scope>
    <source>
        <strain evidence="7 8">CE1</strain>
    </source>
</reference>